<organism evidence="2 3">
    <name type="scientific">Phytomonospora endophytica</name>
    <dbReference type="NCBI Taxonomy" id="714109"/>
    <lineage>
        <taxon>Bacteria</taxon>
        <taxon>Bacillati</taxon>
        <taxon>Actinomycetota</taxon>
        <taxon>Actinomycetes</taxon>
        <taxon>Micromonosporales</taxon>
        <taxon>Micromonosporaceae</taxon>
        <taxon>Phytomonospora</taxon>
    </lineage>
</organism>
<evidence type="ECO:0000256" key="1">
    <source>
        <dbReference type="SAM" id="MobiDB-lite"/>
    </source>
</evidence>
<feature type="region of interest" description="Disordered" evidence="1">
    <location>
        <begin position="182"/>
        <end position="249"/>
    </location>
</feature>
<dbReference type="AlphaFoldDB" id="A0A841FBI3"/>
<dbReference type="EMBL" id="JACHGT010000001">
    <property type="protein sequence ID" value="MBB6032695.1"/>
    <property type="molecule type" value="Genomic_DNA"/>
</dbReference>
<keyword evidence="3" id="KW-1185">Reference proteome</keyword>
<feature type="compositionally biased region" description="Basic residues" evidence="1">
    <location>
        <begin position="240"/>
        <end position="249"/>
    </location>
</feature>
<feature type="region of interest" description="Disordered" evidence="1">
    <location>
        <begin position="1"/>
        <end position="36"/>
    </location>
</feature>
<feature type="region of interest" description="Disordered" evidence="1">
    <location>
        <begin position="57"/>
        <end position="151"/>
    </location>
</feature>
<accession>A0A841FBI3</accession>
<feature type="compositionally biased region" description="Gly residues" evidence="1">
    <location>
        <begin position="24"/>
        <end position="34"/>
    </location>
</feature>
<dbReference type="Proteomes" id="UP000548476">
    <property type="component" value="Unassembled WGS sequence"/>
</dbReference>
<name>A0A841FBI3_9ACTN</name>
<evidence type="ECO:0000313" key="3">
    <source>
        <dbReference type="Proteomes" id="UP000548476"/>
    </source>
</evidence>
<feature type="compositionally biased region" description="Basic residues" evidence="1">
    <location>
        <begin position="129"/>
        <end position="138"/>
    </location>
</feature>
<proteinExistence type="predicted"/>
<feature type="region of interest" description="Disordered" evidence="1">
    <location>
        <begin position="157"/>
        <end position="176"/>
    </location>
</feature>
<comment type="caution">
    <text evidence="2">The sequence shown here is derived from an EMBL/GenBank/DDBJ whole genome shotgun (WGS) entry which is preliminary data.</text>
</comment>
<reference evidence="2 3" key="1">
    <citation type="submission" date="2020-08" db="EMBL/GenBank/DDBJ databases">
        <title>Genomic Encyclopedia of Type Strains, Phase IV (KMG-IV): sequencing the most valuable type-strain genomes for metagenomic binning, comparative biology and taxonomic classification.</title>
        <authorList>
            <person name="Goeker M."/>
        </authorList>
    </citation>
    <scope>NUCLEOTIDE SEQUENCE [LARGE SCALE GENOMIC DNA]</scope>
    <source>
        <strain evidence="2 3">YIM 65646</strain>
    </source>
</reference>
<evidence type="ECO:0000313" key="2">
    <source>
        <dbReference type="EMBL" id="MBB6032695.1"/>
    </source>
</evidence>
<protein>
    <submittedName>
        <fullName evidence="2">Uncharacterized protein</fullName>
    </submittedName>
</protein>
<sequence length="249" mass="25500">MSVNTPLVAHYSEKGCREGRTGTLPGGGGAGGAPAGARALALEGWGRGVGLGGGVGWGSRGHRDGGGAHAGTETRARRGSRGHRDEGGAGRGSRGHRDEGGAGTKCGEAGRSTRLAVHRETARQTLPARPRRPNHRRRGLGDGPRRRRPGAAMALSTSGILYGPPAGTQAGGGIGSRRLRRHGGHPATVTTRSAPAGVAAPRGSASHRTSRRCRAHADERRPEGVAARAGGRGERPSNVGKKRERGREA</sequence>
<feature type="compositionally biased region" description="Basic and acidic residues" evidence="1">
    <location>
        <begin position="61"/>
        <end position="88"/>
    </location>
</feature>
<gene>
    <name evidence="2" type="ORF">HNR73_000537</name>
</gene>
<feature type="compositionally biased region" description="Basic and acidic residues" evidence="1">
    <location>
        <begin position="11"/>
        <end position="20"/>
    </location>
</feature>